<keyword evidence="5 7" id="KW-0009">Actin-binding</keyword>
<feature type="compositionally biased region" description="Low complexity" evidence="8">
    <location>
        <begin position="510"/>
        <end position="520"/>
    </location>
</feature>
<dbReference type="FunFam" id="1.20.5.340:FF:000012">
    <property type="entry name" value="Wiskott-Aldrich syndrome protein family member 1"/>
    <property type="match status" value="1"/>
</dbReference>
<dbReference type="PROSITE" id="PS51082">
    <property type="entry name" value="WH2"/>
    <property type="match status" value="1"/>
</dbReference>
<dbReference type="Gene3D" id="1.20.5.340">
    <property type="match status" value="1"/>
</dbReference>
<feature type="compositionally biased region" description="Pro residues" evidence="8">
    <location>
        <begin position="521"/>
        <end position="536"/>
    </location>
</feature>
<feature type="region of interest" description="Disordered" evidence="8">
    <location>
        <begin position="306"/>
        <end position="333"/>
    </location>
</feature>
<comment type="similarity">
    <text evidence="2 7">Belongs to the SCAR/WAVE family.</text>
</comment>
<evidence type="ECO:0000256" key="5">
    <source>
        <dbReference type="ARBA" id="ARBA00023203"/>
    </source>
</evidence>
<accession>A0A835TRR0</accession>
<dbReference type="PANTHER" id="PTHR12902:SF6">
    <property type="entry name" value="ACTIN-BINDING PROTEIN WASF2"/>
    <property type="match status" value="1"/>
</dbReference>
<feature type="domain" description="WH2" evidence="9">
    <location>
        <begin position="568"/>
        <end position="585"/>
    </location>
</feature>
<feature type="region of interest" description="Disordered" evidence="8">
    <location>
        <begin position="941"/>
        <end position="968"/>
    </location>
</feature>
<comment type="subunit">
    <text evidence="7">Binds actin and the Arp2/3 complex.</text>
</comment>
<dbReference type="EMBL" id="JADDUC020000027">
    <property type="protein sequence ID" value="KAI1231106.1"/>
    <property type="molecule type" value="Genomic_DNA"/>
</dbReference>
<dbReference type="EMBL" id="JADDUC010000236">
    <property type="protein sequence ID" value="KAG0115218.1"/>
    <property type="molecule type" value="Genomic_DNA"/>
</dbReference>
<dbReference type="OrthoDB" id="1060785at2759"/>
<feature type="compositionally biased region" description="Polar residues" evidence="8">
    <location>
        <begin position="315"/>
        <end position="326"/>
    </location>
</feature>
<feature type="compositionally biased region" description="Pro residues" evidence="8">
    <location>
        <begin position="259"/>
        <end position="273"/>
    </location>
</feature>
<feature type="non-terminal residue" evidence="10">
    <location>
        <position position="1157"/>
    </location>
</feature>
<reference evidence="11 12" key="2">
    <citation type="journal article" date="2021" name="J. Hered.">
        <title>Feather Gene Expression Elucidates the Developmental Basis of Plumage Iridescence in African Starlings.</title>
        <authorList>
            <person name="Rubenstein D.R."/>
            <person name="Corvelo A."/>
            <person name="MacManes M.D."/>
            <person name="Maia R."/>
            <person name="Narzisi G."/>
            <person name="Rousaki A."/>
            <person name="Vandenabeele P."/>
            <person name="Shawkey M.D."/>
            <person name="Solomon J."/>
        </authorList>
    </citation>
    <scope>NUCLEOTIDE SEQUENCE [LARGE SCALE GENOMIC DNA]</scope>
    <source>
        <strain evidence="11">SS15</strain>
    </source>
</reference>
<gene>
    <name evidence="11" type="ORF">IHE44_0008038</name>
    <name evidence="10" type="ORF">IHE44_006527</name>
</gene>
<evidence type="ECO:0000256" key="3">
    <source>
        <dbReference type="ARBA" id="ARBA00022490"/>
    </source>
</evidence>
<feature type="region of interest" description="Disordered" evidence="8">
    <location>
        <begin position="246"/>
        <end position="273"/>
    </location>
</feature>
<evidence type="ECO:0000256" key="6">
    <source>
        <dbReference type="ARBA" id="ARBA00023212"/>
    </source>
</evidence>
<name>A0A835TRR0_9PASS</name>
<dbReference type="SMART" id="SM00246">
    <property type="entry name" value="WH2"/>
    <property type="match status" value="1"/>
</dbReference>
<dbReference type="Pfam" id="PF02205">
    <property type="entry name" value="WH2"/>
    <property type="match status" value="1"/>
</dbReference>
<keyword evidence="4" id="KW-0597">Phosphoprotein</keyword>
<evidence type="ECO:0000256" key="1">
    <source>
        <dbReference type="ARBA" id="ARBA00004245"/>
    </source>
</evidence>
<dbReference type="GO" id="GO:2000601">
    <property type="term" value="P:positive regulation of Arp2/3 complex-mediated actin nucleation"/>
    <property type="evidence" value="ECO:0007669"/>
    <property type="project" value="TreeGrafter"/>
</dbReference>
<keyword evidence="3 7" id="KW-0963">Cytoplasm</keyword>
<evidence type="ECO:0000313" key="12">
    <source>
        <dbReference type="Proteomes" id="UP000618051"/>
    </source>
</evidence>
<evidence type="ECO:0000256" key="2">
    <source>
        <dbReference type="ARBA" id="ARBA00006993"/>
    </source>
</evidence>
<dbReference type="PANTHER" id="PTHR12902">
    <property type="entry name" value="WASP-1"/>
    <property type="match status" value="1"/>
</dbReference>
<feature type="compositionally biased region" description="Low complexity" evidence="8">
    <location>
        <begin position="552"/>
        <end position="563"/>
    </location>
</feature>
<evidence type="ECO:0000256" key="8">
    <source>
        <dbReference type="SAM" id="MobiDB-lite"/>
    </source>
</evidence>
<dbReference type="Proteomes" id="UP000618051">
    <property type="component" value="Unassembled WGS sequence"/>
</dbReference>
<evidence type="ECO:0000313" key="11">
    <source>
        <dbReference type="EMBL" id="KAI1231106.1"/>
    </source>
</evidence>
<feature type="compositionally biased region" description="Pro residues" evidence="8">
    <location>
        <begin position="432"/>
        <end position="441"/>
    </location>
</feature>
<dbReference type="AlphaFoldDB" id="A0A835TRR0"/>
<reference evidence="11" key="3">
    <citation type="submission" date="2022-01" db="EMBL/GenBank/DDBJ databases">
        <authorList>
            <person name="Rubenstein D.R."/>
        </authorList>
    </citation>
    <scope>NUCLEOTIDE SEQUENCE</scope>
    <source>
        <strain evidence="11">SS15</strain>
        <tissue evidence="11">Liver</tissue>
    </source>
</reference>
<evidence type="ECO:0000256" key="4">
    <source>
        <dbReference type="ARBA" id="ARBA00022553"/>
    </source>
</evidence>
<evidence type="ECO:0000259" key="9">
    <source>
        <dbReference type="PROSITE" id="PS51082"/>
    </source>
</evidence>
<feature type="compositionally biased region" description="Pro residues" evidence="8">
    <location>
        <begin position="450"/>
        <end position="506"/>
    </location>
</feature>
<protein>
    <recommendedName>
        <fullName evidence="7">Wiskott-Aldrich syndrome protein family member</fullName>
        <shortName evidence="7">WASP family protein member</shortName>
    </recommendedName>
</protein>
<dbReference type="Gene3D" id="6.10.280.150">
    <property type="match status" value="2"/>
</dbReference>
<dbReference type="InterPro" id="IPR003124">
    <property type="entry name" value="WH2_dom"/>
</dbReference>
<keyword evidence="12" id="KW-1185">Reference proteome</keyword>
<comment type="function">
    <text evidence="7">Downstream effector molecule involved in the transmission of signals from tyrosine kinase receptors and small GTPases to the actin cytoskeleton. Promotes formation of actin filaments. Part of the WAVE complex that regulates lamellipodia formation. The WAVE complex regulates actin filament reorganization via its interaction with the Arp2/3 complex.</text>
</comment>
<dbReference type="GO" id="GO:0030036">
    <property type="term" value="P:actin cytoskeleton organization"/>
    <property type="evidence" value="ECO:0007669"/>
    <property type="project" value="UniProtKB-UniRule"/>
</dbReference>
<proteinExistence type="inferred from homology"/>
<comment type="subcellular location">
    <subcellularLocation>
        <location evidence="1 7">Cytoplasm</location>
        <location evidence="1 7">Cytoskeleton</location>
    </subcellularLocation>
</comment>
<dbReference type="GO" id="GO:0003779">
    <property type="term" value="F:actin binding"/>
    <property type="evidence" value="ECO:0007669"/>
    <property type="project" value="UniProtKB-UniRule"/>
</dbReference>
<feature type="region of interest" description="Disordered" evidence="8">
    <location>
        <begin position="186"/>
        <end position="208"/>
    </location>
</feature>
<organism evidence="10">
    <name type="scientific">Lamprotornis superbus</name>
    <dbReference type="NCBI Taxonomy" id="245042"/>
    <lineage>
        <taxon>Eukaryota</taxon>
        <taxon>Metazoa</taxon>
        <taxon>Chordata</taxon>
        <taxon>Craniata</taxon>
        <taxon>Vertebrata</taxon>
        <taxon>Euteleostomi</taxon>
        <taxon>Archelosauria</taxon>
        <taxon>Archosauria</taxon>
        <taxon>Dinosauria</taxon>
        <taxon>Saurischia</taxon>
        <taxon>Theropoda</taxon>
        <taxon>Coelurosauria</taxon>
        <taxon>Aves</taxon>
        <taxon>Neognathae</taxon>
        <taxon>Neoaves</taxon>
        <taxon>Telluraves</taxon>
        <taxon>Australaves</taxon>
        <taxon>Passeriformes</taxon>
        <taxon>Sturnidae</taxon>
        <taxon>Lamprotornis</taxon>
    </lineage>
</organism>
<dbReference type="GO" id="GO:0034237">
    <property type="term" value="F:protein kinase A regulatory subunit binding"/>
    <property type="evidence" value="ECO:0007669"/>
    <property type="project" value="TreeGrafter"/>
</dbReference>
<reference evidence="10" key="1">
    <citation type="submission" date="2020-10" db="EMBL/GenBank/DDBJ databases">
        <title>Feather gene expression reveals the developmental basis of iridescence in African starlings.</title>
        <authorList>
            <person name="Rubenstein D.R."/>
        </authorList>
    </citation>
    <scope>NUCLEOTIDE SEQUENCE</scope>
    <source>
        <strain evidence="10">SS15</strain>
        <tissue evidence="10">Liver</tissue>
    </source>
</reference>
<dbReference type="GO" id="GO:0071933">
    <property type="term" value="F:Arp2/3 complex binding"/>
    <property type="evidence" value="ECO:0007669"/>
    <property type="project" value="TreeGrafter"/>
</dbReference>
<comment type="caution">
    <text evidence="10">The sequence shown here is derived from an EMBL/GenBank/DDBJ whole genome shotgun (WGS) entry which is preliminary data.</text>
</comment>
<sequence length="1157" mass="123749">MADGRAGPPWWSTMPLVTRNIEPRHLCRQTLPSVQSELECVTNITLANVIRQLGSLSKSAEDIFGELFTQANTFASRVNVLVERVDRLQVKVTQLDPKEEEVSLQGINTRKAFKSSTTQDQKLFDRDSLPVPVLETYRSCNAPPPLNMLSPYRDDGKEALKFYTDPSYFFDLWREKMLQDTKDIMKEKRKHRKEKKENPNRGNVNPRKIKTRKEEWEKLKMGQEFVESKDKHGPAGYPSGVVYQNGSIGSGESADGSCCPPPAQTDSFVPPPPSFPDDSLPPPPLEFRTSSWMLYGNQNAPVWKGSATAGRDRGTGSTALHESQPLSPFPGRRENQSTVFIPQQCPNIKTESRGTRESLSDRQGCLASLHLIQRQQCCSKGSCDVSERASTALCSLCLSGRADTSSQMNYPVDNQRGSGSGGPKRSSLVSPSHPPPAPPIGSPSAARPGFAPPPAPPPPPPLMENTPPPPPPMGFPSPGTPPPPSPPSFPPHPEFAAPPPPPPPPAVDYSSVVPAPGSGAAPPPPPPPPPPGPPPLVSSGLDGPPPPPPPSDTSTSKPKSSLPAVSDARSDLLSAIRQGFQLRKVEEQREQEKRDVVGNDVATILSRRIAVEYSDSEDDSSEFDEDECFGRIPCSAFPKGLLTDTRMRCWDLAGGAKLPLPSSNLLDCFAKRRHAQRDVKPGQDACSASHSWESRATAPLRHICVFHQPVPVSLPCLASFNDVADTWNAGPCPRLAGNPAWELMDGFSLCHGVLTDSLCVWGRGALEDGLWVRLGPSETPEIPGGCTMGLCLQAGCRGRGQPGVPMGWEHQSSSSARLWEREQTSGVQVLQWRDLEMQRDGCCELGDLALVGKGERVFLSAEIQRSAIFLIPRDGESAWVLGTRPSVAQGCCCVGRPWLEVAPPGSARDAGNTLCSQIPSQGRTLNRRVVDRNSCSREGPALSVVAKSQSSGPPSELSVFESSRGGGEVPTATFARHSSCAGGAGLPHHHLCPRVLGSSSLPSMGLGRAPGISQSPGQELCCSPPGPAVPHQVLLFPTRSCCSPPGSAPHQVLLPTRFCSPPGSVPHQVLLLPTGFCSPPGSAPHQVLFPTSRLLLSLAAISPILGATGCKSGQAGRPPLPPLPWLNILPVSSPAVLGCCCRQPLSPPRPPSPAGRA</sequence>
<dbReference type="GO" id="GO:0005856">
    <property type="term" value="C:cytoskeleton"/>
    <property type="evidence" value="ECO:0007669"/>
    <property type="project" value="UniProtKB-SubCell"/>
</dbReference>
<keyword evidence="6 7" id="KW-0206">Cytoskeleton</keyword>
<dbReference type="InterPro" id="IPR028288">
    <property type="entry name" value="SCAR/WAVE_fam"/>
</dbReference>
<feature type="region of interest" description="Disordered" evidence="8">
    <location>
        <begin position="403"/>
        <end position="567"/>
    </location>
</feature>
<evidence type="ECO:0000313" key="10">
    <source>
        <dbReference type="EMBL" id="KAG0115218.1"/>
    </source>
</evidence>
<evidence type="ECO:0000256" key="7">
    <source>
        <dbReference type="RuleBase" id="RU367034"/>
    </source>
</evidence>
<dbReference type="GO" id="GO:0031209">
    <property type="term" value="C:SCAR complex"/>
    <property type="evidence" value="ECO:0007669"/>
    <property type="project" value="TreeGrafter"/>
</dbReference>